<reference evidence="1" key="1">
    <citation type="journal article" date="2021" name="Proc. Natl. Acad. Sci. U.S.A.">
        <title>A Catalog of Tens of Thousands of Viruses from Human Metagenomes Reveals Hidden Associations with Chronic Diseases.</title>
        <authorList>
            <person name="Tisza M.J."/>
            <person name="Buck C.B."/>
        </authorList>
    </citation>
    <scope>NUCLEOTIDE SEQUENCE</scope>
    <source>
        <strain evidence="1">CtTVN2</strain>
    </source>
</reference>
<organism evidence="1">
    <name type="scientific">Caudovirales sp. ctTVN2</name>
    <dbReference type="NCBI Taxonomy" id="2827634"/>
    <lineage>
        <taxon>Viruses</taxon>
        <taxon>Duplodnaviria</taxon>
        <taxon>Heunggongvirae</taxon>
        <taxon>Uroviricota</taxon>
        <taxon>Caudoviricetes</taxon>
    </lineage>
</organism>
<dbReference type="EMBL" id="BK032551">
    <property type="protein sequence ID" value="DAF47160.1"/>
    <property type="molecule type" value="Genomic_DNA"/>
</dbReference>
<sequence length="83" mass="9278">MKNLTITYDTLQNGESGEACVSIPMEDEQAERIKAAFEGSGIISKREAFDLRDAVNGFVKFCERARGREYVSDSIKTVEVKEV</sequence>
<evidence type="ECO:0000313" key="1">
    <source>
        <dbReference type="EMBL" id="DAF47160.1"/>
    </source>
</evidence>
<protein>
    <submittedName>
        <fullName evidence="1">Protein gmr sensing, diffusible signal factor.19A</fullName>
    </submittedName>
</protein>
<name>A0A8S5S8B9_9CAUD</name>
<accession>A0A8S5S8B9</accession>
<proteinExistence type="predicted"/>